<feature type="compositionally biased region" description="Low complexity" evidence="1">
    <location>
        <begin position="136"/>
        <end position="148"/>
    </location>
</feature>
<sequence>MNSAQDGAYPQNTANHQLLSVVLRCKCNLVQFTATDGTTVAELSHAIFFPRLSARPPHIVLLLMQATRTRMPRWPAGVQEFRIGSDLATLLCFAKLNALKVLTATLSGHLRNYANGISLQPRHSANWPPQERSPNPRARTPAPRAPGATGSGVLREEHAQHYKL</sequence>
<comment type="caution">
    <text evidence="2">The sequence shown here is derived from an EMBL/GenBank/DDBJ whole genome shotgun (WGS) entry which is preliminary data.</text>
</comment>
<evidence type="ECO:0000313" key="2">
    <source>
        <dbReference type="EMBL" id="GJE97555.1"/>
    </source>
</evidence>
<evidence type="ECO:0000313" key="3">
    <source>
        <dbReference type="Proteomes" id="UP000703269"/>
    </source>
</evidence>
<reference evidence="2 3" key="1">
    <citation type="submission" date="2021-08" db="EMBL/GenBank/DDBJ databases">
        <title>Draft Genome Sequence of Phanerochaete sordida strain YK-624.</title>
        <authorList>
            <person name="Mori T."/>
            <person name="Dohra H."/>
            <person name="Suzuki T."/>
            <person name="Kawagishi H."/>
            <person name="Hirai H."/>
        </authorList>
    </citation>
    <scope>NUCLEOTIDE SEQUENCE [LARGE SCALE GENOMIC DNA]</scope>
    <source>
        <strain evidence="2 3">YK-624</strain>
    </source>
</reference>
<name>A0A9P3LJN5_9APHY</name>
<proteinExistence type="predicted"/>
<feature type="compositionally biased region" description="Basic and acidic residues" evidence="1">
    <location>
        <begin position="154"/>
        <end position="164"/>
    </location>
</feature>
<protein>
    <submittedName>
        <fullName evidence="2">Uncharacterized protein</fullName>
    </submittedName>
</protein>
<gene>
    <name evidence="2" type="ORF">PsYK624_137760</name>
</gene>
<dbReference type="EMBL" id="BPQB01000073">
    <property type="protein sequence ID" value="GJE97555.1"/>
    <property type="molecule type" value="Genomic_DNA"/>
</dbReference>
<dbReference type="AlphaFoldDB" id="A0A9P3LJN5"/>
<keyword evidence="3" id="KW-1185">Reference proteome</keyword>
<feature type="region of interest" description="Disordered" evidence="1">
    <location>
        <begin position="121"/>
        <end position="164"/>
    </location>
</feature>
<organism evidence="2 3">
    <name type="scientific">Phanerochaete sordida</name>
    <dbReference type="NCBI Taxonomy" id="48140"/>
    <lineage>
        <taxon>Eukaryota</taxon>
        <taxon>Fungi</taxon>
        <taxon>Dikarya</taxon>
        <taxon>Basidiomycota</taxon>
        <taxon>Agaricomycotina</taxon>
        <taxon>Agaricomycetes</taxon>
        <taxon>Polyporales</taxon>
        <taxon>Phanerochaetaceae</taxon>
        <taxon>Phanerochaete</taxon>
    </lineage>
</organism>
<evidence type="ECO:0000256" key="1">
    <source>
        <dbReference type="SAM" id="MobiDB-lite"/>
    </source>
</evidence>
<accession>A0A9P3LJN5</accession>
<dbReference type="Proteomes" id="UP000703269">
    <property type="component" value="Unassembled WGS sequence"/>
</dbReference>